<dbReference type="KEGG" id="tbr:Tb927.2.150"/>
<keyword evidence="3" id="KW-1185">Reference proteome</keyword>
<reference evidence="1" key="2">
    <citation type="journal article" date="2005" name="Science">
        <title>Comparative genomics of trypanosomatid parasitic protozoa.</title>
        <authorList>
            <person name="El-Sayed N.M."/>
            <person name="Myler P.J."/>
            <person name="Blandin G."/>
            <person name="Berriman M."/>
            <person name="Crabtree J."/>
            <person name="Aggarwal G."/>
            <person name="Caler E."/>
            <person name="Renauld H."/>
            <person name="Worthey E.A."/>
            <person name="Hertz-Fowler C."/>
            <person name="Ghedin E."/>
            <person name="Peacock C."/>
            <person name="Bartholomeu D.C."/>
            <person name="Haas B.J."/>
            <person name="Tran A.N."/>
            <person name="Wortman J.R."/>
            <person name="Alsmark U.C."/>
            <person name="Angiuoli S."/>
            <person name="Anupama A."/>
            <person name="Badger J."/>
            <person name="Bringaud F."/>
            <person name="Cadag E."/>
            <person name="Carlton J.M."/>
            <person name="Cerqueira G.C."/>
            <person name="Creasy T."/>
            <person name="Delcher A.L."/>
            <person name="Djikeng A."/>
            <person name="Embley T.M."/>
            <person name="Hauser C."/>
            <person name="Ivens A.C."/>
            <person name="Kummerfeld S.K."/>
            <person name="Pereira-Leal J.B."/>
            <person name="Nilsson D."/>
            <person name="Peterson J."/>
            <person name="Salzberg S.L."/>
            <person name="Shallom J."/>
            <person name="Silva J.C."/>
            <person name="Sundaram J."/>
            <person name="Westenberger S."/>
            <person name="White O."/>
            <person name="Melville S.E."/>
            <person name="Donelson J.E."/>
            <person name="Andersson B."/>
            <person name="Stuart K.D."/>
            <person name="Hall N."/>
        </authorList>
    </citation>
    <scope>NUCLEOTIDE SEQUENCE</scope>
    <source>
        <strain evidence="1">927/4 GUTat10.1</strain>
    </source>
</reference>
<reference evidence="1" key="5">
    <citation type="submission" date="2005-04" db="EMBL/GenBank/DDBJ databases">
        <title>Sequencing, closure, and annotation of Trypanosoma brucei chromosomes 2 through 8.</title>
        <authorList>
            <person name="Ghedin E."/>
            <person name="Blandin G."/>
            <person name="Bartholomeu D."/>
            <person name="Caler E."/>
            <person name="Haas B."/>
            <person name="Hannick L."/>
            <person name="Shallom J."/>
            <person name="Hou L."/>
            <person name="Djikeng A."/>
            <person name="Feldblyum T."/>
            <person name="Hostetler J."/>
            <person name="Johnson J."/>
            <person name="Jones K."/>
            <person name="Koo H.L."/>
            <person name="Larkin C."/>
            <person name="Pai G."/>
            <person name="Peterson J."/>
            <person name="Khalak H.G."/>
            <person name="Salzberg S."/>
            <person name="Simpson A.J."/>
            <person name="Tallon L."/>
            <person name="Van Aken S."/>
            <person name="Wanless D."/>
            <person name="White O."/>
            <person name="Wortman J."/>
            <person name="Fraser C.M."/>
            <person name="El-Sayed N.M.A."/>
        </authorList>
    </citation>
    <scope>NUCLEOTIDE SEQUENCE</scope>
    <source>
        <strain evidence="1">927/4 GUTat10.1</strain>
    </source>
</reference>
<protein>
    <submittedName>
        <fullName evidence="2">Uncharacterized protein</fullName>
    </submittedName>
</protein>
<accession>Q584N7</accession>
<reference evidence="2" key="4">
    <citation type="submission" date="2005-04" db="EMBL/GenBank/DDBJ databases">
        <title>.</title>
        <authorList>
            <person name="Ghedin E."/>
            <person name="Blandin G."/>
            <person name="Bartholomeu D."/>
            <person name="Caler E."/>
            <person name="Haas B."/>
            <person name="Hannick L."/>
            <person name="Shallom J."/>
            <person name="Hou L."/>
            <person name="Djikeng A."/>
            <person name="Feldblyum T."/>
            <person name="Hostetler J."/>
            <person name="Johnson J."/>
            <person name="Jones K."/>
            <person name="Koo H.L."/>
            <person name="Larkin C."/>
            <person name="Pai G."/>
            <person name="Peterson J."/>
            <person name="Khalak H.G."/>
            <person name="Salzberg S."/>
            <person name="Simpson A.J."/>
            <person name="Tallon L."/>
            <person name="Van Aken S."/>
            <person name="Wanless D."/>
            <person name="White O."/>
            <person name="Wortman J."/>
            <person name="Fraser C.M."/>
            <person name="El-Sayed N.M.A."/>
        </authorList>
    </citation>
    <scope>NUCLEOTIDE SEQUENCE</scope>
    <source>
        <strain evidence="2">GUTat10.1</strain>
    </source>
</reference>
<name>Q584N7_TRYB2</name>
<dbReference type="InParanoid" id="Q584N7"/>
<reference evidence="1 3" key="3">
    <citation type="journal article" date="2005" name="Science">
        <title>The genome of the African trypanosome Trypanosoma brucei.</title>
        <authorList>
            <person name="Berriman M."/>
            <person name="Ghedin E."/>
            <person name="Hertz-Fowler C."/>
            <person name="Blandin G."/>
            <person name="Renauld H."/>
            <person name="Bartholomeu D.C."/>
            <person name="Lennard N.J."/>
            <person name="Caler E."/>
            <person name="Hamlin N.E."/>
            <person name="Haas B."/>
            <person name="Bohme U."/>
            <person name="Hannick L."/>
            <person name="Aslett M.A."/>
            <person name="Shallom J."/>
            <person name="Marcello L."/>
            <person name="Hou L."/>
            <person name="Wickstead B."/>
            <person name="Alsmark U.C."/>
            <person name="Arrowsmith C."/>
            <person name="Atkin R.J."/>
            <person name="Barron A.J."/>
            <person name="Bringaud F."/>
            <person name="Brooks K."/>
            <person name="Carrington M."/>
            <person name="Cherevach I."/>
            <person name="Chillingworth T.J."/>
            <person name="Churcher C."/>
            <person name="Clark L.N."/>
            <person name="Corton C.H."/>
            <person name="Cronin A."/>
            <person name="Davies R.M."/>
            <person name="Doggett J."/>
            <person name="Djikeng A."/>
            <person name="Feldblyum T."/>
            <person name="Field M.C."/>
            <person name="Fraser A."/>
            <person name="Goodhead I."/>
            <person name="Hance Z."/>
            <person name="Harper D."/>
            <person name="Harris B.R."/>
            <person name="Hauser H."/>
            <person name="Hostetler J."/>
            <person name="Ivens A."/>
            <person name="Jagels K."/>
            <person name="Johnson D."/>
            <person name="Johnson J."/>
            <person name="Jones K."/>
            <person name="Kerhornou A.X."/>
            <person name="Koo H."/>
            <person name="Larke N."/>
            <person name="Landfear S."/>
            <person name="Larkin C."/>
            <person name="Leech V."/>
            <person name="Line A."/>
            <person name="Lord A."/>
            <person name="Macleod A."/>
            <person name="Mooney P.J."/>
            <person name="Moule S."/>
            <person name="Martin D.M."/>
            <person name="Morgan G.W."/>
            <person name="Mungall K."/>
            <person name="Norbertczak H."/>
            <person name="Ormond D."/>
            <person name="Pai G."/>
            <person name="Peacock C.S."/>
            <person name="Peterson J."/>
            <person name="Quail M.A."/>
            <person name="Rabbinowitsch E."/>
            <person name="Rajandream M.A."/>
            <person name="Reitter C."/>
            <person name="Salzberg S.L."/>
            <person name="Sanders M."/>
            <person name="Schobel S."/>
            <person name="Sharp S."/>
            <person name="Simmonds M."/>
            <person name="Simpson A.J."/>
            <person name="Tallon L."/>
            <person name="Turner C.M."/>
            <person name="Tait A."/>
            <person name="Tivey A.R."/>
            <person name="Van Aken S."/>
            <person name="Walker D."/>
            <person name="Wanless D."/>
            <person name="Wang S."/>
            <person name="White B."/>
            <person name="White O."/>
            <person name="Whitehead S."/>
            <person name="Woodward J."/>
            <person name="Wortman J."/>
            <person name="Adams M.D."/>
            <person name="Embley T.M."/>
            <person name="Gull K."/>
            <person name="Ullu E."/>
            <person name="Barry J.D."/>
            <person name="Fairlamb A.H."/>
            <person name="Opperdoes F."/>
            <person name="Barrell B.G."/>
            <person name="Donelson J.E."/>
            <person name="Hall N."/>
            <person name="Fraser C.M."/>
            <person name="Melville S.E."/>
            <person name="El-Sayed N.M."/>
        </authorList>
    </citation>
    <scope>NUCLEOTIDE SEQUENCE [LARGE SCALE GENOMIC DNA]</scope>
    <source>
        <strain evidence="1 3">927/4 GUTat10.1</strain>
    </source>
</reference>
<dbReference type="Proteomes" id="UP000008524">
    <property type="component" value="Chromosome 2"/>
</dbReference>
<dbReference type="GeneID" id="3655291"/>
<dbReference type="RefSeq" id="XP_951474.1">
    <property type="nucleotide sequence ID" value="XM_946381.1"/>
</dbReference>
<evidence type="ECO:0000313" key="2">
    <source>
        <dbReference type="EMBL" id="AAX80403.1"/>
    </source>
</evidence>
<organism evidence="2 3">
    <name type="scientific">Trypanosoma brucei brucei (strain 927/4 GUTat10.1)</name>
    <dbReference type="NCBI Taxonomy" id="185431"/>
    <lineage>
        <taxon>Eukaryota</taxon>
        <taxon>Discoba</taxon>
        <taxon>Euglenozoa</taxon>
        <taxon>Kinetoplastea</taxon>
        <taxon>Metakinetoplastina</taxon>
        <taxon>Trypanosomatida</taxon>
        <taxon>Trypanosomatidae</taxon>
        <taxon>Trypanosoma</taxon>
    </lineage>
</organism>
<proteinExistence type="predicted"/>
<evidence type="ECO:0000313" key="3">
    <source>
        <dbReference type="Proteomes" id="UP000008524"/>
    </source>
</evidence>
<sequence>MEPTNAPAKWMCSFAMSRQFVLRLLKLLDRRNLTTMCSRQTHENGELAGISPSTQQLLSTGISGLWMVQKAHHFVDSSE</sequence>
<reference evidence="2" key="1">
    <citation type="submission" date="2000-09" db="EMBL/GenBank/DDBJ databases">
        <authorList>
            <person name="El-Sayed N.M."/>
            <person name="Khalak H."/>
            <person name="Adams M.D."/>
        </authorList>
    </citation>
    <scope>NUCLEOTIDE SEQUENCE</scope>
    <source>
        <strain evidence="2">GUTat10.1</strain>
    </source>
</reference>
<dbReference type="EMBL" id="AE017150">
    <property type="protein sequence ID" value="AAQ15501.1"/>
    <property type="molecule type" value="Genomic_DNA"/>
</dbReference>
<gene>
    <name evidence="1" type="primary">3B10.30</name>
    <name evidence="2" type="ORF">Tb927.2.150</name>
</gene>
<dbReference type="AlphaFoldDB" id="Q584N7"/>
<accession>D7SG97</accession>
<dbReference type="PaxDb" id="5691-AAQ15501"/>
<dbReference type="EMBL" id="AC079606">
    <property type="protein sequence ID" value="AAX80403.1"/>
    <property type="molecule type" value="Genomic_DNA"/>
</dbReference>
<evidence type="ECO:0000313" key="1">
    <source>
        <dbReference type="EMBL" id="AAQ15501.1"/>
    </source>
</evidence>